<reference evidence="1 2" key="1">
    <citation type="journal article" date="2016" name="Nat. Commun.">
        <title>Extremotolerant tardigrade genome and improved radiotolerance of human cultured cells by tardigrade-unique protein.</title>
        <authorList>
            <person name="Hashimoto T."/>
            <person name="Horikawa D.D."/>
            <person name="Saito Y."/>
            <person name="Kuwahara H."/>
            <person name="Kozuka-Hata H."/>
            <person name="Shin-I T."/>
            <person name="Minakuchi Y."/>
            <person name="Ohishi K."/>
            <person name="Motoyama A."/>
            <person name="Aizu T."/>
            <person name="Enomoto A."/>
            <person name="Kondo K."/>
            <person name="Tanaka S."/>
            <person name="Hara Y."/>
            <person name="Koshikawa S."/>
            <person name="Sagara H."/>
            <person name="Miura T."/>
            <person name="Yokobori S."/>
            <person name="Miyagawa K."/>
            <person name="Suzuki Y."/>
            <person name="Kubo T."/>
            <person name="Oyama M."/>
            <person name="Kohara Y."/>
            <person name="Fujiyama A."/>
            <person name="Arakawa K."/>
            <person name="Katayama T."/>
            <person name="Toyoda A."/>
            <person name="Kunieda T."/>
        </authorList>
    </citation>
    <scope>NUCLEOTIDE SEQUENCE [LARGE SCALE GENOMIC DNA]</scope>
    <source>
        <strain evidence="1 2">YOKOZUNA-1</strain>
    </source>
</reference>
<evidence type="ECO:0000313" key="1">
    <source>
        <dbReference type="EMBL" id="GAU88685.1"/>
    </source>
</evidence>
<keyword evidence="2" id="KW-1185">Reference proteome</keyword>
<proteinExistence type="predicted"/>
<dbReference type="Proteomes" id="UP000186922">
    <property type="component" value="Unassembled WGS sequence"/>
</dbReference>
<sequence>MCGSIFFPPIGFPLISKTWKDYLKYRKLLEEEASTQVGDAIVGNGAAMRRTSTSLSIDCKANAAGMDSPPWSHRTRFRLLLSRSQIHTDGHAAEANSKRPKYTMNQYQMEWRNMPPDDGNVNVRLTCRWSVVRRYQVLLLCKTPVQTNLQRRSFIFHMAQQKPNFILFRQ</sequence>
<dbReference type="AlphaFoldDB" id="A0A1D1UJX4"/>
<accession>A0A1D1UJX4</accession>
<comment type="caution">
    <text evidence="1">The sequence shown here is derived from an EMBL/GenBank/DDBJ whole genome shotgun (WGS) entry which is preliminary data.</text>
</comment>
<gene>
    <name evidence="1" type="primary">RvY_01335</name>
    <name evidence="1" type="synonym">RvY_01335.3</name>
    <name evidence="1" type="ORF">RvY_01335-3</name>
</gene>
<organism evidence="1 2">
    <name type="scientific">Ramazzottius varieornatus</name>
    <name type="common">Water bear</name>
    <name type="synonym">Tardigrade</name>
    <dbReference type="NCBI Taxonomy" id="947166"/>
    <lineage>
        <taxon>Eukaryota</taxon>
        <taxon>Metazoa</taxon>
        <taxon>Ecdysozoa</taxon>
        <taxon>Tardigrada</taxon>
        <taxon>Eutardigrada</taxon>
        <taxon>Parachela</taxon>
        <taxon>Hypsibioidea</taxon>
        <taxon>Ramazzottiidae</taxon>
        <taxon>Ramazzottius</taxon>
    </lineage>
</organism>
<name>A0A1D1UJX4_RAMVA</name>
<dbReference type="EMBL" id="BDGG01000001">
    <property type="protein sequence ID" value="GAU88685.1"/>
    <property type="molecule type" value="Genomic_DNA"/>
</dbReference>
<evidence type="ECO:0000313" key="2">
    <source>
        <dbReference type="Proteomes" id="UP000186922"/>
    </source>
</evidence>
<protein>
    <submittedName>
        <fullName evidence="1">Uncharacterized protein</fullName>
    </submittedName>
</protein>